<dbReference type="InterPro" id="IPR027417">
    <property type="entry name" value="P-loop_NTPase"/>
</dbReference>
<accession>A0A0F9RBL9</accession>
<dbReference type="SUPFAM" id="SSF52540">
    <property type="entry name" value="P-loop containing nucleoside triphosphate hydrolases"/>
    <property type="match status" value="1"/>
</dbReference>
<comment type="caution">
    <text evidence="3">The sequence shown here is derived from an EMBL/GenBank/DDBJ whole genome shotgun (WGS) entry which is preliminary data.</text>
</comment>
<sequence>MPEEPQDKDEALEGRPDDLEIKPEEPPEDAEQADVPLPVGEALRPSEATRITCSVPTNVIVLGGAEKGGKTTLISSLYERFVLGPFSEYSFAGSATLMGFEKISHLGRTLSGRTEPDTDRTPLASSRLMYHLRLRCQRESRHQDLLFVDLSGEEFDDICNSSDACHDLHVIRRADYFILLIDGRKLVDCALRHSVRDEAFIFLRRLIETDVLSDRSRVDVVFSKWDLVESSPGKDEAEQFREGIESEVRERFGISFAGLRFETIKARQPDGGCLPATGVESLLPAWFSNSRPMNTSEHVAKPSMMPGREIDRFSAVSRDSRKGEH</sequence>
<feature type="compositionally biased region" description="Basic and acidic residues" evidence="1">
    <location>
        <begin position="8"/>
        <end position="25"/>
    </location>
</feature>
<dbReference type="EMBL" id="LAZR01003788">
    <property type="protein sequence ID" value="KKN14733.1"/>
    <property type="molecule type" value="Genomic_DNA"/>
</dbReference>
<protein>
    <recommendedName>
        <fullName evidence="2">Double-GTPase 2 domain-containing protein</fullName>
    </recommendedName>
</protein>
<dbReference type="Gene3D" id="3.40.50.300">
    <property type="entry name" value="P-loop containing nucleotide triphosphate hydrolases"/>
    <property type="match status" value="1"/>
</dbReference>
<name>A0A0F9RBL9_9ZZZZ</name>
<gene>
    <name evidence="3" type="ORF">LCGC14_0993150</name>
</gene>
<evidence type="ECO:0000256" key="1">
    <source>
        <dbReference type="SAM" id="MobiDB-lite"/>
    </source>
</evidence>
<feature type="region of interest" description="Disordered" evidence="1">
    <location>
        <begin position="1"/>
        <end position="34"/>
    </location>
</feature>
<feature type="domain" description="Double-GTPase 2" evidence="2">
    <location>
        <begin position="59"/>
        <end position="286"/>
    </location>
</feature>
<evidence type="ECO:0000313" key="3">
    <source>
        <dbReference type="EMBL" id="KKN14733.1"/>
    </source>
</evidence>
<reference evidence="3" key="1">
    <citation type="journal article" date="2015" name="Nature">
        <title>Complex archaea that bridge the gap between prokaryotes and eukaryotes.</title>
        <authorList>
            <person name="Spang A."/>
            <person name="Saw J.H."/>
            <person name="Jorgensen S.L."/>
            <person name="Zaremba-Niedzwiedzka K."/>
            <person name="Martijn J."/>
            <person name="Lind A.E."/>
            <person name="van Eijk R."/>
            <person name="Schleper C."/>
            <person name="Guy L."/>
            <person name="Ettema T.J."/>
        </authorList>
    </citation>
    <scope>NUCLEOTIDE SEQUENCE</scope>
</reference>
<dbReference type="CDD" id="cd00882">
    <property type="entry name" value="Ras_like_GTPase"/>
    <property type="match status" value="1"/>
</dbReference>
<dbReference type="AlphaFoldDB" id="A0A0F9RBL9"/>
<dbReference type="Pfam" id="PF19993">
    <property type="entry name" value="DO-GTPase2"/>
    <property type="match status" value="1"/>
</dbReference>
<evidence type="ECO:0000259" key="2">
    <source>
        <dbReference type="Pfam" id="PF19993"/>
    </source>
</evidence>
<organism evidence="3">
    <name type="scientific">marine sediment metagenome</name>
    <dbReference type="NCBI Taxonomy" id="412755"/>
    <lineage>
        <taxon>unclassified sequences</taxon>
        <taxon>metagenomes</taxon>
        <taxon>ecological metagenomes</taxon>
    </lineage>
</organism>
<dbReference type="InterPro" id="IPR045528">
    <property type="entry name" value="DO-GTPase2"/>
</dbReference>
<proteinExistence type="predicted"/>